<evidence type="ECO:0000313" key="2">
    <source>
        <dbReference type="Proteomes" id="UP000000305"/>
    </source>
</evidence>
<dbReference type="AlphaFoldDB" id="E9GXA1"/>
<dbReference type="STRING" id="6669.E9GXA1"/>
<evidence type="ECO:0000313" key="1">
    <source>
        <dbReference type="EMBL" id="EFX75836.1"/>
    </source>
</evidence>
<dbReference type="PhylomeDB" id="E9GXA1"/>
<gene>
    <name evidence="1" type="ORF">DAPPUDRAFT_249770</name>
</gene>
<dbReference type="KEGG" id="dpx:DAPPUDRAFT_249770"/>
<protein>
    <submittedName>
        <fullName evidence="1">Uncharacterized protein</fullName>
    </submittedName>
</protein>
<accession>E9GXA1</accession>
<dbReference type="EMBL" id="GL732572">
    <property type="protein sequence ID" value="EFX75836.1"/>
    <property type="molecule type" value="Genomic_DNA"/>
</dbReference>
<sequence length="133" mass="14548">MYNSPIHDIAATHGISDHGYEDDEQLYISFRPSTDGVPQNSAFSSMSSCISESKLWAANNKLKFNDYKTDAHLITSSFLKTKPTQSALPVGDHLIKTSDAVRNLGLVSLTSRLTLTSSSRARRPSTTYPALLA</sequence>
<dbReference type="OrthoDB" id="10067563at2759"/>
<reference evidence="1 2" key="1">
    <citation type="journal article" date="2011" name="Science">
        <title>The ecoresponsive genome of Daphnia pulex.</title>
        <authorList>
            <person name="Colbourne J.K."/>
            <person name="Pfrender M.E."/>
            <person name="Gilbert D."/>
            <person name="Thomas W.K."/>
            <person name="Tucker A."/>
            <person name="Oakley T.H."/>
            <person name="Tokishita S."/>
            <person name="Aerts A."/>
            <person name="Arnold G.J."/>
            <person name="Basu M.K."/>
            <person name="Bauer D.J."/>
            <person name="Caceres C.E."/>
            <person name="Carmel L."/>
            <person name="Casola C."/>
            <person name="Choi J.H."/>
            <person name="Detter J.C."/>
            <person name="Dong Q."/>
            <person name="Dusheyko S."/>
            <person name="Eads B.D."/>
            <person name="Frohlich T."/>
            <person name="Geiler-Samerotte K.A."/>
            <person name="Gerlach D."/>
            <person name="Hatcher P."/>
            <person name="Jogdeo S."/>
            <person name="Krijgsveld J."/>
            <person name="Kriventseva E.V."/>
            <person name="Kultz D."/>
            <person name="Laforsch C."/>
            <person name="Lindquist E."/>
            <person name="Lopez J."/>
            <person name="Manak J.R."/>
            <person name="Muller J."/>
            <person name="Pangilinan J."/>
            <person name="Patwardhan R.P."/>
            <person name="Pitluck S."/>
            <person name="Pritham E.J."/>
            <person name="Rechtsteiner A."/>
            <person name="Rho M."/>
            <person name="Rogozin I.B."/>
            <person name="Sakarya O."/>
            <person name="Salamov A."/>
            <person name="Schaack S."/>
            <person name="Shapiro H."/>
            <person name="Shiga Y."/>
            <person name="Skalitzky C."/>
            <person name="Smith Z."/>
            <person name="Souvorov A."/>
            <person name="Sung W."/>
            <person name="Tang Z."/>
            <person name="Tsuchiya D."/>
            <person name="Tu H."/>
            <person name="Vos H."/>
            <person name="Wang M."/>
            <person name="Wolf Y.I."/>
            <person name="Yamagata H."/>
            <person name="Yamada T."/>
            <person name="Ye Y."/>
            <person name="Shaw J.R."/>
            <person name="Andrews J."/>
            <person name="Crease T.J."/>
            <person name="Tang H."/>
            <person name="Lucas S.M."/>
            <person name="Robertson H.M."/>
            <person name="Bork P."/>
            <person name="Koonin E.V."/>
            <person name="Zdobnov E.M."/>
            <person name="Grigoriev I.V."/>
            <person name="Lynch M."/>
            <person name="Boore J.L."/>
        </authorList>
    </citation>
    <scope>NUCLEOTIDE SEQUENCE [LARGE SCALE GENOMIC DNA]</scope>
</reference>
<proteinExistence type="predicted"/>
<dbReference type="HOGENOM" id="CLU_1908800_0_0_1"/>
<keyword evidence="2" id="KW-1185">Reference proteome</keyword>
<organism evidence="1 2">
    <name type="scientific">Daphnia pulex</name>
    <name type="common">Water flea</name>
    <dbReference type="NCBI Taxonomy" id="6669"/>
    <lineage>
        <taxon>Eukaryota</taxon>
        <taxon>Metazoa</taxon>
        <taxon>Ecdysozoa</taxon>
        <taxon>Arthropoda</taxon>
        <taxon>Crustacea</taxon>
        <taxon>Branchiopoda</taxon>
        <taxon>Diplostraca</taxon>
        <taxon>Cladocera</taxon>
        <taxon>Anomopoda</taxon>
        <taxon>Daphniidae</taxon>
        <taxon>Daphnia</taxon>
    </lineage>
</organism>
<name>E9GXA1_DAPPU</name>
<dbReference type="InParanoid" id="E9GXA1"/>
<dbReference type="Proteomes" id="UP000000305">
    <property type="component" value="Unassembled WGS sequence"/>
</dbReference>